<reference evidence="11 12" key="1">
    <citation type="submission" date="2015-09" db="EMBL/GenBank/DDBJ databases">
        <title>Atta colombica WGS genome.</title>
        <authorList>
            <person name="Nygaard S."/>
            <person name="Hu H."/>
            <person name="Boomsma J."/>
            <person name="Zhang G."/>
        </authorList>
    </citation>
    <scope>NUCLEOTIDE SEQUENCE [LARGE SCALE GENOMIC DNA]</scope>
    <source>
        <strain evidence="11">Treedump-2</strain>
        <tissue evidence="11">Whole body</tissue>
    </source>
</reference>
<dbReference type="Pfam" id="PF00079">
    <property type="entry name" value="Serpin"/>
    <property type="match status" value="2"/>
</dbReference>
<evidence type="ECO:0000256" key="4">
    <source>
        <dbReference type="ARBA" id="ARBA00022690"/>
    </source>
</evidence>
<keyword evidence="12" id="KW-1185">Reference proteome</keyword>
<proteinExistence type="inferred from homology"/>
<dbReference type="EMBL" id="KQ976417">
    <property type="protein sequence ID" value="KYM89580.1"/>
    <property type="molecule type" value="Genomic_DNA"/>
</dbReference>
<evidence type="ECO:0000256" key="1">
    <source>
        <dbReference type="ARBA" id="ARBA00004613"/>
    </source>
</evidence>
<name>A0A195BRF0_9HYME</name>
<evidence type="ECO:0000256" key="3">
    <source>
        <dbReference type="ARBA" id="ARBA00022525"/>
    </source>
</evidence>
<gene>
    <name evidence="11" type="ORF">ALC53_01892</name>
</gene>
<dbReference type="Gene3D" id="2.30.39.10">
    <property type="entry name" value="Alpha-1-antitrypsin, domain 1"/>
    <property type="match status" value="2"/>
</dbReference>
<comment type="similarity">
    <text evidence="2 8">Belongs to the serpin family.</text>
</comment>
<dbReference type="InterPro" id="IPR023796">
    <property type="entry name" value="Serpin_dom"/>
</dbReference>
<protein>
    <submittedName>
        <fullName evidence="11">Antichymotrypsin-2</fullName>
    </submittedName>
</protein>
<dbReference type="Gene3D" id="3.30.497.10">
    <property type="entry name" value="Antithrombin, subunit I, domain 2"/>
    <property type="match status" value="2"/>
</dbReference>
<dbReference type="SUPFAM" id="SSF56574">
    <property type="entry name" value="Serpins"/>
    <property type="match status" value="2"/>
</dbReference>
<keyword evidence="5" id="KW-0732">Signal</keyword>
<keyword evidence="6" id="KW-0722">Serine protease inhibitor</keyword>
<sequence>MFTVSSSCWCDFPARLSALACYCVLPLLFLADGLYNPLDRQMLTGFDLYTGHIATDEILLKNVEAKYKSKDKTMGYLLCLLIAMDFIKEDIYAMAQNSAQTNISSRINPRVEDDEDFVPYQGERFTVFDWMLFRSLSKTNRGNILLSPISIKLALVLLYEGAQDQTAYELAGAMQLPVSSPAIREKFNNIVKSLQAPSSAYILNLGSRIYIDDNILTRQRYAATIKTFYNTDVINANLSDTHAIAIKVNSWVNNITNGHIEKMIDDEKGLEDSVMLIVNGLFFKGAWRRKYFAPENSRVSKFYINANESINVPYMHTVSRFYYAESSRLDAKILRIPYDGSKFAMYIILPHTLTGMDHIVNEINSFTLARDVWAMQELPLDVWIPKFKFEFTSHLENTLRELGIRDIFDDTALLTGIAKTRRVSRRLRVSDVVHKTGIDMNENGTTAYAATEIQIGNKIEEGTFHANRPFVFYIEDETTGTILYIGKIQNPLNTSGTTGKVQQEFPSRFNPDTAIVTPNSVPVILSTEDRYSFFNIDLLQRVNENVEGNLILSPASAKIALTSLVEGTGGRTRHELLAALRLPAEEYIIRRIAERSLIPLKSQQNGTEIDVATRLWINPALAASNNYMTALKTYYGTDIQQLNFGNTNNAANIINSWVRENTRNNIKTIIQPDTLSADTQMVLTSSLYFKGRWLKSFDKDVTRVRCFYVPQNGCQDILMMENSSKYRYGNIASLDADVVEIPYSNGRTSMLIFLPSHKESDPYLQILFKDLSYVPMKTLLTSLNETELILAIPKFNIESKLDLRSPLMRMGIQDIFSSAANFTGIVFNKYLQLANIIQNVKIEVDEEGTIAAAVTELAVVPLMANMVSTFIVNRPFMFAIVDLVTSETLFAGRFMGPNADNSKGTI</sequence>
<keyword evidence="9" id="KW-0472">Membrane</keyword>
<evidence type="ECO:0000256" key="2">
    <source>
        <dbReference type="ARBA" id="ARBA00009500"/>
    </source>
</evidence>
<dbReference type="PROSITE" id="PS00284">
    <property type="entry name" value="SERPIN"/>
    <property type="match status" value="2"/>
</dbReference>
<dbReference type="PANTHER" id="PTHR11461">
    <property type="entry name" value="SERINE PROTEASE INHIBITOR, SERPIN"/>
    <property type="match status" value="1"/>
</dbReference>
<dbReference type="AlphaFoldDB" id="A0A195BRF0"/>
<evidence type="ECO:0000313" key="11">
    <source>
        <dbReference type="EMBL" id="KYM89580.1"/>
    </source>
</evidence>
<evidence type="ECO:0000256" key="9">
    <source>
        <dbReference type="SAM" id="Phobius"/>
    </source>
</evidence>
<dbReference type="InterPro" id="IPR036186">
    <property type="entry name" value="Serpin_sf"/>
</dbReference>
<dbReference type="STRING" id="520822.A0A195BRF0"/>
<evidence type="ECO:0000256" key="8">
    <source>
        <dbReference type="RuleBase" id="RU000411"/>
    </source>
</evidence>
<dbReference type="SMART" id="SM00093">
    <property type="entry name" value="SERPIN"/>
    <property type="match status" value="2"/>
</dbReference>
<dbReference type="GO" id="GO:0004867">
    <property type="term" value="F:serine-type endopeptidase inhibitor activity"/>
    <property type="evidence" value="ECO:0007669"/>
    <property type="project" value="UniProtKB-KW"/>
</dbReference>
<dbReference type="PANTHER" id="PTHR11461:SF357">
    <property type="entry name" value="SERINE PROTEASE INHIBITOR 27A"/>
    <property type="match status" value="1"/>
</dbReference>
<feature type="transmembrane region" description="Helical" evidence="9">
    <location>
        <begin position="12"/>
        <end position="35"/>
    </location>
</feature>
<dbReference type="FunFam" id="2.30.39.10:FF:000030">
    <property type="entry name" value="Serpin 2"/>
    <property type="match status" value="1"/>
</dbReference>
<evidence type="ECO:0000256" key="6">
    <source>
        <dbReference type="ARBA" id="ARBA00022900"/>
    </source>
</evidence>
<dbReference type="Proteomes" id="UP000078540">
    <property type="component" value="Unassembled WGS sequence"/>
</dbReference>
<dbReference type="InterPro" id="IPR000215">
    <property type="entry name" value="Serpin_fam"/>
</dbReference>
<evidence type="ECO:0000259" key="10">
    <source>
        <dbReference type="SMART" id="SM00093"/>
    </source>
</evidence>
<keyword evidence="9" id="KW-1133">Transmembrane helix</keyword>
<organism evidence="11 12">
    <name type="scientific">Atta colombica</name>
    <dbReference type="NCBI Taxonomy" id="520822"/>
    <lineage>
        <taxon>Eukaryota</taxon>
        <taxon>Metazoa</taxon>
        <taxon>Ecdysozoa</taxon>
        <taxon>Arthropoda</taxon>
        <taxon>Hexapoda</taxon>
        <taxon>Insecta</taxon>
        <taxon>Pterygota</taxon>
        <taxon>Neoptera</taxon>
        <taxon>Endopterygota</taxon>
        <taxon>Hymenoptera</taxon>
        <taxon>Apocrita</taxon>
        <taxon>Aculeata</taxon>
        <taxon>Formicoidea</taxon>
        <taxon>Formicidae</taxon>
        <taxon>Myrmicinae</taxon>
        <taxon>Atta</taxon>
    </lineage>
</organism>
<evidence type="ECO:0000313" key="12">
    <source>
        <dbReference type="Proteomes" id="UP000078540"/>
    </source>
</evidence>
<dbReference type="GO" id="GO:0005615">
    <property type="term" value="C:extracellular space"/>
    <property type="evidence" value="ECO:0007669"/>
    <property type="project" value="InterPro"/>
</dbReference>
<keyword evidence="3" id="KW-0964">Secreted</keyword>
<dbReference type="InterPro" id="IPR023795">
    <property type="entry name" value="Serpin_CS"/>
</dbReference>
<feature type="domain" description="Serpin" evidence="10">
    <location>
        <begin position="130"/>
        <end position="491"/>
    </location>
</feature>
<comment type="subcellular location">
    <subcellularLocation>
        <location evidence="1">Secreted</location>
    </subcellularLocation>
</comment>
<dbReference type="CDD" id="cd19600">
    <property type="entry name" value="serpin11-like_insects"/>
    <property type="match status" value="1"/>
</dbReference>
<feature type="domain" description="Serpin" evidence="10">
    <location>
        <begin position="536"/>
        <end position="897"/>
    </location>
</feature>
<dbReference type="CDD" id="cd19578">
    <property type="entry name" value="serpinK_insect_SRPN2-like"/>
    <property type="match status" value="1"/>
</dbReference>
<evidence type="ECO:0000256" key="7">
    <source>
        <dbReference type="ARBA" id="ARBA00023180"/>
    </source>
</evidence>
<dbReference type="InterPro" id="IPR042185">
    <property type="entry name" value="Serpin_sf_2"/>
</dbReference>
<keyword evidence="9" id="KW-0812">Transmembrane</keyword>
<evidence type="ECO:0000256" key="5">
    <source>
        <dbReference type="ARBA" id="ARBA00022729"/>
    </source>
</evidence>
<keyword evidence="4" id="KW-0646">Protease inhibitor</keyword>
<dbReference type="InterPro" id="IPR042178">
    <property type="entry name" value="Serpin_sf_1"/>
</dbReference>
<keyword evidence="7" id="KW-0325">Glycoprotein</keyword>
<accession>A0A195BRF0</accession>